<dbReference type="PANTHER" id="PTHR22889">
    <property type="entry name" value="WD REPEAT-CONTAINING PROTEIN 89"/>
    <property type="match status" value="1"/>
</dbReference>
<dbReference type="PANTHER" id="PTHR22889:SF0">
    <property type="entry name" value="WD REPEAT-CONTAINING PROTEIN 89"/>
    <property type="match status" value="1"/>
</dbReference>
<reference evidence="5 6" key="1">
    <citation type="submission" date="2020-12" db="EMBL/GenBank/DDBJ databases">
        <title>Concerted genomic and epigenomic changes stabilize Arabidopsis allopolyploids.</title>
        <authorList>
            <person name="Chen Z."/>
        </authorList>
    </citation>
    <scope>NUCLEOTIDE SEQUENCE [LARGE SCALE GENOMIC DNA]</scope>
    <source>
        <strain evidence="5">Allo738</strain>
        <tissue evidence="5">Leaf</tissue>
    </source>
</reference>
<dbReference type="InterPro" id="IPR001680">
    <property type="entry name" value="WD40_rpt"/>
</dbReference>
<comment type="caution">
    <text evidence="5">The sequence shown here is derived from an EMBL/GenBank/DDBJ whole genome shotgun (WGS) entry which is preliminary data.</text>
</comment>
<organism evidence="5 6">
    <name type="scientific">Arabidopsis thaliana x Arabidopsis arenosa</name>
    <dbReference type="NCBI Taxonomy" id="1240361"/>
    <lineage>
        <taxon>Eukaryota</taxon>
        <taxon>Viridiplantae</taxon>
        <taxon>Streptophyta</taxon>
        <taxon>Embryophyta</taxon>
        <taxon>Tracheophyta</taxon>
        <taxon>Spermatophyta</taxon>
        <taxon>Magnoliopsida</taxon>
        <taxon>eudicotyledons</taxon>
        <taxon>Gunneridae</taxon>
        <taxon>Pentapetalae</taxon>
        <taxon>rosids</taxon>
        <taxon>malvids</taxon>
        <taxon>Brassicales</taxon>
        <taxon>Brassicaceae</taxon>
        <taxon>Camelineae</taxon>
        <taxon>Arabidopsis</taxon>
    </lineage>
</organism>
<dbReference type="Pfam" id="PF00400">
    <property type="entry name" value="WD40"/>
    <property type="match status" value="2"/>
</dbReference>
<evidence type="ECO:0000313" key="6">
    <source>
        <dbReference type="Proteomes" id="UP000694240"/>
    </source>
</evidence>
<feature type="region of interest" description="Disordered" evidence="4">
    <location>
        <begin position="463"/>
        <end position="493"/>
    </location>
</feature>
<accession>A0A8T2AB84</accession>
<feature type="compositionally biased region" description="Polar residues" evidence="4">
    <location>
        <begin position="466"/>
        <end position="476"/>
    </location>
</feature>
<keyword evidence="1 3" id="KW-0853">WD repeat</keyword>
<dbReference type="EMBL" id="JAEFBK010000009">
    <property type="protein sequence ID" value="KAG7570857.1"/>
    <property type="molecule type" value="Genomic_DNA"/>
</dbReference>
<evidence type="ECO:0000256" key="1">
    <source>
        <dbReference type="ARBA" id="ARBA00022574"/>
    </source>
</evidence>
<dbReference type="InterPro" id="IPR039328">
    <property type="entry name" value="WDR89"/>
</dbReference>
<feature type="compositionally biased region" description="Basic residues" evidence="4">
    <location>
        <begin position="482"/>
        <end position="493"/>
    </location>
</feature>
<dbReference type="Proteomes" id="UP000694240">
    <property type="component" value="Chromosome 9"/>
</dbReference>
<feature type="repeat" description="WD" evidence="3">
    <location>
        <begin position="180"/>
        <end position="225"/>
    </location>
</feature>
<protein>
    <submittedName>
        <fullName evidence="5">WD40 repeat</fullName>
    </submittedName>
</protein>
<name>A0A8T2AB84_9BRAS</name>
<dbReference type="PROSITE" id="PS50294">
    <property type="entry name" value="WD_REPEATS_REGION"/>
    <property type="match status" value="1"/>
</dbReference>
<keyword evidence="2" id="KW-0677">Repeat</keyword>
<evidence type="ECO:0000256" key="2">
    <source>
        <dbReference type="ARBA" id="ARBA00022737"/>
    </source>
</evidence>
<evidence type="ECO:0000313" key="5">
    <source>
        <dbReference type="EMBL" id="KAG7570857.1"/>
    </source>
</evidence>
<proteinExistence type="predicted"/>
<dbReference type="SMART" id="SM00320">
    <property type="entry name" value="WD40"/>
    <property type="match status" value="4"/>
</dbReference>
<dbReference type="AlphaFoldDB" id="A0A8T2AB84"/>
<gene>
    <name evidence="5" type="ORF">ISN45_Aa04g033970</name>
</gene>
<keyword evidence="6" id="KW-1185">Reference proteome</keyword>
<evidence type="ECO:0000256" key="4">
    <source>
        <dbReference type="SAM" id="MobiDB-lite"/>
    </source>
</evidence>
<sequence>MADIDLPSRLFADREEPAGDRVNMYFKLNTIKAVLKALTPKEIETIRPCFGKLLDLYSQPVRTGHITLTYRRFFPSSFRLDQRPNPKPLNPFQFRSNGSKPMEEASSEMEVEVQNRQLSDSSSAQNVKNFGLKNSIQTNFGSDYVFQIVPKIDWTAIAVSLSTNTVKLYSPVTGQYYGECKGHSDTVNQIAFSSDSAASPHVLHSCSSDGTIRSWDTRSFQQVSCIDTGNGQEIFSFSYGGAADHLLAGGCKEQVLLWDWRNSKQVACLEESHMDDVTQVHFVPNNPNKLLSASVDGLICLFNTEGDINDDDHLESVINVGTSIGKIGFLGDCYKKLWCLTHIETLSIWNWQDGSCEVNLEKARELASDSWAQDNVDYFVDCHCPGGEDLWVIGGTCAGTIGYFPVNYKQPGSIGTAEAILGGGHVDVVRSVLQMPSEYGGTAGLFGWTGGEDGRLCCWKSDENSTENNRSWTSSELVVKPPRNRKKNRHSPY</sequence>
<evidence type="ECO:0000256" key="3">
    <source>
        <dbReference type="PROSITE-ProRule" id="PRU00221"/>
    </source>
</evidence>
<dbReference type="PROSITE" id="PS50082">
    <property type="entry name" value="WD_REPEATS_2"/>
    <property type="match status" value="1"/>
</dbReference>